<feature type="region of interest" description="Disordered" evidence="1">
    <location>
        <begin position="654"/>
        <end position="703"/>
    </location>
</feature>
<dbReference type="Pfam" id="PF00339">
    <property type="entry name" value="Arrestin_N"/>
    <property type="match status" value="1"/>
</dbReference>
<feature type="compositionally biased region" description="Pro residues" evidence="1">
    <location>
        <begin position="382"/>
        <end position="395"/>
    </location>
</feature>
<evidence type="ECO:0000256" key="1">
    <source>
        <dbReference type="SAM" id="MobiDB-lite"/>
    </source>
</evidence>
<dbReference type="InterPro" id="IPR014752">
    <property type="entry name" value="Arrestin-like_C"/>
</dbReference>
<feature type="compositionally biased region" description="Low complexity" evidence="1">
    <location>
        <begin position="366"/>
        <end position="380"/>
    </location>
</feature>
<keyword evidence="4" id="KW-1185">Reference proteome</keyword>
<feature type="compositionally biased region" description="Polar residues" evidence="1">
    <location>
        <begin position="621"/>
        <end position="642"/>
    </location>
</feature>
<accession>A0A9P6RRM7</accession>
<feature type="region of interest" description="Disordered" evidence="1">
    <location>
        <begin position="298"/>
        <end position="330"/>
    </location>
</feature>
<dbReference type="InterPro" id="IPR011022">
    <property type="entry name" value="Arrestin_C-like"/>
</dbReference>
<dbReference type="Gene3D" id="2.60.40.640">
    <property type="match status" value="2"/>
</dbReference>
<organism evidence="3 4">
    <name type="scientific">Dissophora globulifera</name>
    <dbReference type="NCBI Taxonomy" id="979702"/>
    <lineage>
        <taxon>Eukaryota</taxon>
        <taxon>Fungi</taxon>
        <taxon>Fungi incertae sedis</taxon>
        <taxon>Mucoromycota</taxon>
        <taxon>Mortierellomycotina</taxon>
        <taxon>Mortierellomycetes</taxon>
        <taxon>Mortierellales</taxon>
        <taxon>Mortierellaceae</taxon>
        <taxon>Dissophora</taxon>
    </lineage>
</organism>
<feature type="compositionally biased region" description="Low complexity" evidence="1">
    <location>
        <begin position="321"/>
        <end position="330"/>
    </location>
</feature>
<feature type="region of interest" description="Disordered" evidence="1">
    <location>
        <begin position="592"/>
        <end position="642"/>
    </location>
</feature>
<sequence>QTSSSKAQRFMYPWTGTQGPIIRGKLIVHHREDLTLKALTLTFKAKICCDWSERQGKSTAFYSAKKALLEKTWVFLEKSDTKLHLLRANQAYSYSFELALPVNLPNSLAMGTGRIEYMFSANGKRSAFQLDLDADCLIEIYQSLPPAHPYCIQPLQVNADFEKALNYLVQIPRKAFYHGSAIPITVRMSPIAGVGARWHVKEMHISLKEYFWFISPGKGTRHEKRTLVETVQARGSWPVQAGLVERIISITVPSINIMTTVDTEIIKCTHKLKLQFTIEVNGSSKKLAAEFDVYIPGPFPPGQGPMGASSQLQSPPPPLPQRQQQQLQLQLHQEQQLPAYQQYPSMPQITQQQQYQTLSHSTQQQYTTMSHLTQQQQQQQYPPVPQASPFSPPLTPQHAQQPMYPAPPANPTSTPGSTPGMGSAVAAPHPYSQGYPTPTTSNSYPMPTSSQGYPTPAMPLTPTMPAYPMPPSPSLAHTSNQVAPVPSPGLAHMAMPVPSPQPPAAQPSPAIIEATFATSYIDPLPLSHQNQQQHITTPPKVDSSKAATGSQGLQVDDSIKVFVNVDDAIKVNVDDIVRIVPNDAIKVNLDDIKVPSAPPTPAMPVLSTSGTAPGTPSTGPHSKNPQVRNSYSGSSSNEVKTQQHQAFDAFISAPMQPQAPHTTSDVEEENKFSYQPPPPSSVPTPPSSSTSVSPPALPTHTNNVNPYAAAAAAAAAASATVAVSSQQQHELSQQFSQMGLGVVVPPPPPSPSGSFSSQVPAVAIPSPSFTQPPSPLNRPGASTSVSYSSAMSPVSAAATGAVTASHQHQQQQQQQQQYQLQQQQQQQQGYQPPPFSAAPTIMSQPQRQQSYQLQHRMTLPPQPQKQQVWIPMYQTLGNKTYVQYKPAA</sequence>
<feature type="compositionally biased region" description="Polar residues" evidence="1">
    <location>
        <begin position="434"/>
        <end position="452"/>
    </location>
</feature>
<dbReference type="Pfam" id="PF02752">
    <property type="entry name" value="Arrestin_C"/>
    <property type="match status" value="1"/>
</dbReference>
<gene>
    <name evidence="3" type="ORF">BGZ99_001243</name>
</gene>
<name>A0A9P6RRM7_9FUNG</name>
<feature type="compositionally biased region" description="Low complexity" evidence="1">
    <location>
        <begin position="781"/>
        <end position="830"/>
    </location>
</feature>
<dbReference type="Proteomes" id="UP000738325">
    <property type="component" value="Unassembled WGS sequence"/>
</dbReference>
<evidence type="ECO:0000313" key="3">
    <source>
        <dbReference type="EMBL" id="KAG0324941.1"/>
    </source>
</evidence>
<feature type="domain" description="Arrestin C-terminal-like" evidence="2">
    <location>
        <begin position="161"/>
        <end position="298"/>
    </location>
</feature>
<feature type="compositionally biased region" description="Pro residues" evidence="1">
    <location>
        <begin position="675"/>
        <end position="686"/>
    </location>
</feature>
<proteinExistence type="predicted"/>
<feature type="compositionally biased region" description="Low complexity" evidence="1">
    <location>
        <begin position="607"/>
        <end position="620"/>
    </location>
</feature>
<dbReference type="AlphaFoldDB" id="A0A9P6RRM7"/>
<evidence type="ECO:0000313" key="4">
    <source>
        <dbReference type="Proteomes" id="UP000738325"/>
    </source>
</evidence>
<evidence type="ECO:0000259" key="2">
    <source>
        <dbReference type="SMART" id="SM01017"/>
    </source>
</evidence>
<dbReference type="EMBL" id="JAAAIP010000130">
    <property type="protein sequence ID" value="KAG0324941.1"/>
    <property type="molecule type" value="Genomic_DNA"/>
</dbReference>
<feature type="compositionally biased region" description="Low complexity" evidence="1">
    <location>
        <begin position="844"/>
        <end position="854"/>
    </location>
</feature>
<dbReference type="SMART" id="SM01017">
    <property type="entry name" value="Arrestin_C"/>
    <property type="match status" value="1"/>
</dbReference>
<comment type="caution">
    <text evidence="3">The sequence shown here is derived from an EMBL/GenBank/DDBJ whole genome shotgun (WGS) entry which is preliminary data.</text>
</comment>
<feature type="region of interest" description="Disordered" evidence="1">
    <location>
        <begin position="366"/>
        <end position="457"/>
    </location>
</feature>
<dbReference type="InterPro" id="IPR011021">
    <property type="entry name" value="Arrestin-like_N"/>
</dbReference>
<reference evidence="3" key="1">
    <citation type="journal article" date="2020" name="Fungal Divers.">
        <title>Resolving the Mortierellaceae phylogeny through synthesis of multi-gene phylogenetics and phylogenomics.</title>
        <authorList>
            <person name="Vandepol N."/>
            <person name="Liber J."/>
            <person name="Desiro A."/>
            <person name="Na H."/>
            <person name="Kennedy M."/>
            <person name="Barry K."/>
            <person name="Grigoriev I.V."/>
            <person name="Miller A.N."/>
            <person name="O'Donnell K."/>
            <person name="Stajich J.E."/>
            <person name="Bonito G."/>
        </authorList>
    </citation>
    <scope>NUCLEOTIDE SEQUENCE</scope>
    <source>
        <strain evidence="3">REB-010B</strain>
    </source>
</reference>
<feature type="non-terminal residue" evidence="3">
    <location>
        <position position="1"/>
    </location>
</feature>
<feature type="region of interest" description="Disordered" evidence="1">
    <location>
        <begin position="739"/>
        <end position="862"/>
    </location>
</feature>
<protein>
    <recommendedName>
        <fullName evidence="2">Arrestin C-terminal-like domain-containing protein</fullName>
    </recommendedName>
</protein>
<feature type="region of interest" description="Disordered" evidence="1">
    <location>
        <begin position="530"/>
        <end position="551"/>
    </location>
</feature>
<dbReference type="OrthoDB" id="2333384at2759"/>